<feature type="domain" description="Helicase-associated" evidence="1">
    <location>
        <begin position="110"/>
        <end position="180"/>
    </location>
</feature>
<dbReference type="Proteomes" id="UP000243579">
    <property type="component" value="Unassembled WGS sequence"/>
</dbReference>
<dbReference type="STRING" id="1202772.A0A1V9YLQ8"/>
<dbReference type="PANTHER" id="PTHR37066">
    <property type="entry name" value="HELICASE-ASSOCIATED"/>
    <property type="match status" value="1"/>
</dbReference>
<protein>
    <recommendedName>
        <fullName evidence="1">Helicase-associated domain-containing protein</fullName>
    </recommendedName>
</protein>
<dbReference type="Pfam" id="PF03457">
    <property type="entry name" value="HA"/>
    <property type="match status" value="4"/>
</dbReference>
<dbReference type="AlphaFoldDB" id="A0A1V9YLQ8"/>
<dbReference type="InterPro" id="IPR005114">
    <property type="entry name" value="Helicase_assoc"/>
</dbReference>
<feature type="domain" description="Helicase-associated" evidence="1">
    <location>
        <begin position="339"/>
        <end position="410"/>
    </location>
</feature>
<accession>A0A1V9YLQ8</accession>
<dbReference type="PANTHER" id="PTHR37066:SF1">
    <property type="entry name" value="LNS2_PITP DOMAIN-CONTAINING PROTEIN"/>
    <property type="match status" value="1"/>
</dbReference>
<proteinExistence type="predicted"/>
<evidence type="ECO:0000313" key="2">
    <source>
        <dbReference type="EMBL" id="OQR86646.1"/>
    </source>
</evidence>
<evidence type="ECO:0000259" key="1">
    <source>
        <dbReference type="Pfam" id="PF03457"/>
    </source>
</evidence>
<keyword evidence="3" id="KW-1185">Reference proteome</keyword>
<dbReference type="EMBL" id="JNBR01001491">
    <property type="protein sequence ID" value="OQR86646.1"/>
    <property type="molecule type" value="Genomic_DNA"/>
</dbReference>
<comment type="caution">
    <text evidence="2">The sequence shown here is derived from an EMBL/GenBank/DDBJ whole genome shotgun (WGS) entry which is preliminary data.</text>
</comment>
<gene>
    <name evidence="2" type="ORF">ACHHYP_10338</name>
</gene>
<dbReference type="OrthoDB" id="70932at2759"/>
<sequence length="414" mass="48608">MLGRTGLRPLLVRRWLCRSLATNALVVPETYRDLVEVVRIERELRAARSEVTYLPSKYRVPLDDAFPVRLQGHAIDFSEFRRKYMRGGLPLDVVSALNRLNFVWQPYEYLWSRNFAALETYKRHYGDLLVVRDFVVPDEDPSWPKDTWMIKLGLVVSRLRLQGTDKCPAKRREQLDRIGFVWDWYDDRWNTRIHALSIYKGLYGNLLVPFPFVIPADTPPWPSEMAGQRLGITVNTIRQSRESCPPERKAQLNNMGFVWDCSEENWNVRLRALRIYKELYGDLLVSSFFVVPAMDPWPQDLWHLKLGVTVCTIRQSIDNCPPERKSELDTLGFVWDWFDDNWNFRIQALATYKRIHGSIHVRFSYVVPNDDPQWPREYWGTKLGVVVANLRERASTCPPERKAELDALGFSWTK</sequence>
<evidence type="ECO:0000313" key="3">
    <source>
        <dbReference type="Proteomes" id="UP000243579"/>
    </source>
</evidence>
<feature type="domain" description="Helicase-associated" evidence="1">
    <location>
        <begin position="186"/>
        <end position="257"/>
    </location>
</feature>
<name>A0A1V9YLQ8_ACHHY</name>
<dbReference type="Gene3D" id="6.10.140.530">
    <property type="match status" value="1"/>
</dbReference>
<feature type="domain" description="Helicase-associated" evidence="1">
    <location>
        <begin position="263"/>
        <end position="333"/>
    </location>
</feature>
<organism evidence="2 3">
    <name type="scientific">Achlya hypogyna</name>
    <name type="common">Oomycete</name>
    <name type="synonym">Protoachlya hypogyna</name>
    <dbReference type="NCBI Taxonomy" id="1202772"/>
    <lineage>
        <taxon>Eukaryota</taxon>
        <taxon>Sar</taxon>
        <taxon>Stramenopiles</taxon>
        <taxon>Oomycota</taxon>
        <taxon>Saprolegniomycetes</taxon>
        <taxon>Saprolegniales</taxon>
        <taxon>Achlyaceae</taxon>
        <taxon>Achlya</taxon>
    </lineage>
</organism>
<reference evidence="2 3" key="1">
    <citation type="journal article" date="2014" name="Genome Biol. Evol.">
        <title>The secreted proteins of Achlya hypogyna and Thraustotheca clavata identify the ancestral oomycete secretome and reveal gene acquisitions by horizontal gene transfer.</title>
        <authorList>
            <person name="Misner I."/>
            <person name="Blouin N."/>
            <person name="Leonard G."/>
            <person name="Richards T.A."/>
            <person name="Lane C.E."/>
        </authorList>
    </citation>
    <scope>NUCLEOTIDE SEQUENCE [LARGE SCALE GENOMIC DNA]</scope>
    <source>
        <strain evidence="2 3">ATCC 48635</strain>
    </source>
</reference>